<dbReference type="SUPFAM" id="SSF46785">
    <property type="entry name" value="Winged helix' DNA-binding domain"/>
    <property type="match status" value="1"/>
</dbReference>
<feature type="compositionally biased region" description="Low complexity" evidence="4">
    <location>
        <begin position="511"/>
        <end position="529"/>
    </location>
</feature>
<dbReference type="InterPro" id="IPR030456">
    <property type="entry name" value="TF_fork_head_CS_2"/>
</dbReference>
<dbReference type="GeneID" id="101857819"/>
<feature type="compositionally biased region" description="Polar residues" evidence="4">
    <location>
        <begin position="393"/>
        <end position="409"/>
    </location>
</feature>
<feature type="compositionally biased region" description="Low complexity" evidence="4">
    <location>
        <begin position="261"/>
        <end position="277"/>
    </location>
</feature>
<feature type="compositionally biased region" description="Low complexity" evidence="4">
    <location>
        <begin position="473"/>
        <end position="486"/>
    </location>
</feature>
<evidence type="ECO:0000256" key="3">
    <source>
        <dbReference type="PROSITE-ProRule" id="PRU00089"/>
    </source>
</evidence>
<evidence type="ECO:0000259" key="5">
    <source>
        <dbReference type="PROSITE" id="PS50039"/>
    </source>
</evidence>
<accession>A0ABM0K133</accession>
<dbReference type="InterPro" id="IPR036388">
    <property type="entry name" value="WH-like_DNA-bd_sf"/>
</dbReference>
<feature type="region of interest" description="Disordered" evidence="4">
    <location>
        <begin position="221"/>
        <end position="370"/>
    </location>
</feature>
<evidence type="ECO:0000256" key="4">
    <source>
        <dbReference type="SAM" id="MobiDB-lite"/>
    </source>
</evidence>
<feature type="region of interest" description="Disordered" evidence="4">
    <location>
        <begin position="386"/>
        <end position="451"/>
    </location>
</feature>
<dbReference type="Gene3D" id="1.10.10.10">
    <property type="entry name" value="Winged helix-like DNA-binding domain superfamily/Winged helix DNA-binding domain"/>
    <property type="match status" value="1"/>
</dbReference>
<evidence type="ECO:0000256" key="2">
    <source>
        <dbReference type="ARBA" id="ARBA00023242"/>
    </source>
</evidence>
<dbReference type="PANTHER" id="PTHR11829:SF388">
    <property type="entry name" value="FORK HEAD DOMAIN-CONTAINING PROTEIN L1-RELATED"/>
    <property type="match status" value="1"/>
</dbReference>
<dbReference type="InterPro" id="IPR050211">
    <property type="entry name" value="FOX_domain-containing"/>
</dbReference>
<organism evidence="6 7">
    <name type="scientific">Aplysia californica</name>
    <name type="common">California sea hare</name>
    <dbReference type="NCBI Taxonomy" id="6500"/>
    <lineage>
        <taxon>Eukaryota</taxon>
        <taxon>Metazoa</taxon>
        <taxon>Spiralia</taxon>
        <taxon>Lophotrochozoa</taxon>
        <taxon>Mollusca</taxon>
        <taxon>Gastropoda</taxon>
        <taxon>Heterobranchia</taxon>
        <taxon>Euthyneura</taxon>
        <taxon>Tectipleura</taxon>
        <taxon>Aplysiida</taxon>
        <taxon>Aplysioidea</taxon>
        <taxon>Aplysiidae</taxon>
        <taxon>Aplysia</taxon>
    </lineage>
</organism>
<evidence type="ECO:0000313" key="6">
    <source>
        <dbReference type="Proteomes" id="UP000694888"/>
    </source>
</evidence>
<name>A0ABM0K133_APLCA</name>
<reference evidence="7" key="1">
    <citation type="submission" date="2025-08" db="UniProtKB">
        <authorList>
            <consortium name="RefSeq"/>
        </authorList>
    </citation>
    <scope>IDENTIFICATION</scope>
</reference>
<dbReference type="PROSITE" id="PS00658">
    <property type="entry name" value="FORK_HEAD_2"/>
    <property type="match status" value="1"/>
</dbReference>
<dbReference type="RefSeq" id="XP_005106277.1">
    <property type="nucleotide sequence ID" value="XM_005106220.3"/>
</dbReference>
<dbReference type="InterPro" id="IPR018122">
    <property type="entry name" value="TF_fork_head_CS_1"/>
</dbReference>
<feature type="compositionally biased region" description="Basic and acidic residues" evidence="4">
    <location>
        <begin position="224"/>
        <end position="255"/>
    </location>
</feature>
<feature type="compositionally biased region" description="Low complexity" evidence="4">
    <location>
        <begin position="345"/>
        <end position="364"/>
    </location>
</feature>
<sequence length="653" mass="69575">MTQVPRRCSPTGQVECLRALWAGGSAMLDMQTVGLQSPYPSSAVGGMGSIPNISIGNIGNTTGLGLMSGLYGDPNNNYYRHGGYGMAMGGMGMYHDQYGAMARPSPYGPYGGHHPHHHPAKEMVKPPYSYIALITMAIRGAPEKKITLNGIYQFIMEHFPFYRENKQGWQNSIRHNLSLNECFVKIPRDDKKPGKGSYWTLHPESYNMFDNGSYLRRRRRFKRSQAEKEKEERMKRMAENKDGVKEGLEEGEVQHSHSRGGDTSSGNTSSNTSGSESAVETPVKLEKDSMRPHNSLSPGELSRGTKIEPVDTPKSECGVGGAGGAHGEHHLSMSDRMGGTRLGVPPLSSPHHPSHLSTHPQLQGHGLGLQGHQGLCGVSSNSLPLPPDPIEPTGSNFSVENFLSPSHHLSNGADMGGGASGSSRPPPLVSPHHLPYSRPSSDIYRPGTACSQAASPSASSYNYHCGGGGASGSGPSSSTYPPATTPHLSSTAHGQQAGVLPAHHHQHPGVMNMSSASSNGTSNNTNNGSTTGGGGAGSTNGHGCSDDSTGSPHAPAHHHAPHHAHSSLHQPNGLSSSVFSMSQTKDFTYPRTNGWYLNPAFEPDLNPGPSDFSSFPGMSMRDMFQSSTSCQLAAFRAPSYKTPPSSYYDCTKY</sequence>
<evidence type="ECO:0000256" key="1">
    <source>
        <dbReference type="ARBA" id="ARBA00023125"/>
    </source>
</evidence>
<dbReference type="Pfam" id="PF00250">
    <property type="entry name" value="Forkhead"/>
    <property type="match status" value="1"/>
</dbReference>
<dbReference type="PRINTS" id="PR00053">
    <property type="entry name" value="FORKHEAD"/>
</dbReference>
<feature type="domain" description="Fork-head" evidence="5">
    <location>
        <begin position="125"/>
        <end position="219"/>
    </location>
</feature>
<feature type="compositionally biased region" description="Basic and acidic residues" evidence="4">
    <location>
        <begin position="303"/>
        <end position="314"/>
    </location>
</feature>
<protein>
    <submittedName>
        <fullName evidence="7">Forkhead box C1-A isoform X1</fullName>
    </submittedName>
</protein>
<keyword evidence="1 3" id="KW-0238">DNA-binding</keyword>
<feature type="compositionally biased region" description="Gly residues" evidence="4">
    <location>
        <begin position="530"/>
        <end position="540"/>
    </location>
</feature>
<gene>
    <name evidence="7" type="primary">LOC101857819</name>
</gene>
<dbReference type="SMART" id="SM00339">
    <property type="entry name" value="FH"/>
    <property type="match status" value="1"/>
</dbReference>
<comment type="subcellular location">
    <subcellularLocation>
        <location evidence="3">Nucleus</location>
    </subcellularLocation>
</comment>
<dbReference type="PROSITE" id="PS50039">
    <property type="entry name" value="FORK_HEAD_3"/>
    <property type="match status" value="1"/>
</dbReference>
<dbReference type="Proteomes" id="UP000694888">
    <property type="component" value="Unplaced"/>
</dbReference>
<dbReference type="PANTHER" id="PTHR11829">
    <property type="entry name" value="FORKHEAD BOX PROTEIN"/>
    <property type="match status" value="1"/>
</dbReference>
<dbReference type="PROSITE" id="PS00657">
    <property type="entry name" value="FORK_HEAD_1"/>
    <property type="match status" value="1"/>
</dbReference>
<keyword evidence="6" id="KW-1185">Reference proteome</keyword>
<feature type="DNA-binding region" description="Fork-head" evidence="3">
    <location>
        <begin position="125"/>
        <end position="219"/>
    </location>
</feature>
<keyword evidence="2 3" id="KW-0539">Nucleus</keyword>
<feature type="region of interest" description="Disordered" evidence="4">
    <location>
        <begin position="469"/>
        <end position="578"/>
    </location>
</feature>
<feature type="compositionally biased region" description="Basic residues" evidence="4">
    <location>
        <begin position="555"/>
        <end position="566"/>
    </location>
</feature>
<feature type="compositionally biased region" description="Polar residues" evidence="4">
    <location>
        <begin position="568"/>
        <end position="578"/>
    </location>
</feature>
<dbReference type="InterPro" id="IPR001766">
    <property type="entry name" value="Fork_head_dom"/>
</dbReference>
<dbReference type="InterPro" id="IPR036390">
    <property type="entry name" value="WH_DNA-bd_sf"/>
</dbReference>
<evidence type="ECO:0000313" key="7">
    <source>
        <dbReference type="RefSeq" id="XP_005106277.1"/>
    </source>
</evidence>
<proteinExistence type="predicted"/>